<dbReference type="InterPro" id="IPR051011">
    <property type="entry name" value="Metal_resp_trans_reg"/>
</dbReference>
<evidence type="ECO:0000256" key="2">
    <source>
        <dbReference type="ARBA" id="ARBA00023125"/>
    </source>
</evidence>
<dbReference type="GO" id="GO:0003677">
    <property type="term" value="F:DNA binding"/>
    <property type="evidence" value="ECO:0007669"/>
    <property type="project" value="UniProtKB-KW"/>
</dbReference>
<dbReference type="STRING" id="1095778.SAMN04489842_0988"/>
<dbReference type="InterPro" id="IPR036390">
    <property type="entry name" value="WH_DNA-bd_sf"/>
</dbReference>
<keyword evidence="3" id="KW-0804">Transcription</keyword>
<sequence>MPEMGRLLPTTPDATIERSEEPRLLCIDDEQSTQVLQALSSDTSQRIFRTLNEEPMTPRDVADELDSSLQSVGYHLENLEEAGLITVLDTCYSEKGQEMKVYGPPREPLVLFFGPSDDQPGLTAAFERFAGAIGLTAVPLAIGQALARLFGADE</sequence>
<dbReference type="CDD" id="cd00090">
    <property type="entry name" value="HTH_ARSR"/>
    <property type="match status" value="1"/>
</dbReference>
<name>A0A1H1BBA3_NATTX</name>
<dbReference type="InterPro" id="IPR001845">
    <property type="entry name" value="HTH_ArsR_DNA-bd_dom"/>
</dbReference>
<dbReference type="InterPro" id="IPR036388">
    <property type="entry name" value="WH-like_DNA-bd_sf"/>
</dbReference>
<keyword evidence="6" id="KW-1185">Reference proteome</keyword>
<organism evidence="5 6">
    <name type="scientific">Natronobacterium texcoconense</name>
    <dbReference type="NCBI Taxonomy" id="1095778"/>
    <lineage>
        <taxon>Archaea</taxon>
        <taxon>Methanobacteriati</taxon>
        <taxon>Methanobacteriota</taxon>
        <taxon>Stenosarchaea group</taxon>
        <taxon>Halobacteria</taxon>
        <taxon>Halobacteriales</taxon>
        <taxon>Natrialbaceae</taxon>
        <taxon>Natronobacterium</taxon>
    </lineage>
</organism>
<evidence type="ECO:0000313" key="5">
    <source>
        <dbReference type="EMBL" id="SDQ49167.1"/>
    </source>
</evidence>
<evidence type="ECO:0000256" key="1">
    <source>
        <dbReference type="ARBA" id="ARBA00023015"/>
    </source>
</evidence>
<proteinExistence type="predicted"/>
<dbReference type="Pfam" id="PF12840">
    <property type="entry name" value="HTH_20"/>
    <property type="match status" value="1"/>
</dbReference>
<accession>A0A1H1BBA3</accession>
<dbReference type="GO" id="GO:0003700">
    <property type="term" value="F:DNA-binding transcription factor activity"/>
    <property type="evidence" value="ECO:0007669"/>
    <property type="project" value="InterPro"/>
</dbReference>
<keyword evidence="2" id="KW-0238">DNA-binding</keyword>
<dbReference type="Proteomes" id="UP000198848">
    <property type="component" value="Unassembled WGS sequence"/>
</dbReference>
<dbReference type="AlphaFoldDB" id="A0A1H1BBA3"/>
<evidence type="ECO:0000256" key="3">
    <source>
        <dbReference type="ARBA" id="ARBA00023163"/>
    </source>
</evidence>
<evidence type="ECO:0000259" key="4">
    <source>
        <dbReference type="SMART" id="SM00418"/>
    </source>
</evidence>
<dbReference type="Gene3D" id="1.10.10.10">
    <property type="entry name" value="Winged helix-like DNA-binding domain superfamily/Winged helix DNA-binding domain"/>
    <property type="match status" value="1"/>
</dbReference>
<dbReference type="InterPro" id="IPR011991">
    <property type="entry name" value="ArsR-like_HTH"/>
</dbReference>
<dbReference type="SMART" id="SM00418">
    <property type="entry name" value="HTH_ARSR"/>
    <property type="match status" value="1"/>
</dbReference>
<evidence type="ECO:0000313" key="6">
    <source>
        <dbReference type="Proteomes" id="UP000198848"/>
    </source>
</evidence>
<feature type="domain" description="HTH arsR-type" evidence="4">
    <location>
        <begin position="34"/>
        <end position="114"/>
    </location>
</feature>
<dbReference type="PANTHER" id="PTHR43132:SF2">
    <property type="entry name" value="ARSENICAL RESISTANCE OPERON REPRESSOR ARSR-RELATED"/>
    <property type="match status" value="1"/>
</dbReference>
<gene>
    <name evidence="5" type="ORF">SAMN04489842_0988</name>
</gene>
<dbReference type="SUPFAM" id="SSF46785">
    <property type="entry name" value="Winged helix' DNA-binding domain"/>
    <property type="match status" value="1"/>
</dbReference>
<dbReference type="PANTHER" id="PTHR43132">
    <property type="entry name" value="ARSENICAL RESISTANCE OPERON REPRESSOR ARSR-RELATED"/>
    <property type="match status" value="1"/>
</dbReference>
<dbReference type="EMBL" id="FNLC01000001">
    <property type="protein sequence ID" value="SDQ49167.1"/>
    <property type="molecule type" value="Genomic_DNA"/>
</dbReference>
<protein>
    <submittedName>
        <fullName evidence="5">Helix-turn-helix domain-containing protein</fullName>
    </submittedName>
</protein>
<keyword evidence="1" id="KW-0805">Transcription regulation</keyword>
<reference evidence="6" key="1">
    <citation type="submission" date="2016-10" db="EMBL/GenBank/DDBJ databases">
        <authorList>
            <person name="Varghese N."/>
            <person name="Submissions S."/>
        </authorList>
    </citation>
    <scope>NUCLEOTIDE SEQUENCE [LARGE SCALE GENOMIC DNA]</scope>
    <source>
        <strain evidence="6">DSM 24767</strain>
    </source>
</reference>